<dbReference type="Gene3D" id="3.40.710.10">
    <property type="entry name" value="DD-peptidase/beta-lactamase superfamily"/>
    <property type="match status" value="1"/>
</dbReference>
<dbReference type="PANTHER" id="PTHR43283:SF17">
    <property type="entry name" value="(LOVD), PUTATIVE (AFU_ORTHOLOGUE AFUA_5G00920)-RELATED"/>
    <property type="match status" value="1"/>
</dbReference>
<protein>
    <recommendedName>
        <fullName evidence="3">Beta-lactamase-related domain-containing protein</fullName>
    </recommendedName>
</protein>
<dbReference type="EMBL" id="JAWCUI010000048">
    <property type="protein sequence ID" value="KAL1891940.1"/>
    <property type="molecule type" value="Genomic_DNA"/>
</dbReference>
<accession>A0ABR3YU81</accession>
<dbReference type="Proteomes" id="UP001583186">
    <property type="component" value="Unassembled WGS sequence"/>
</dbReference>
<comment type="caution">
    <text evidence="4">The sequence shown here is derived from an EMBL/GenBank/DDBJ whole genome shotgun (WGS) entry which is preliminary data.</text>
</comment>
<evidence type="ECO:0000259" key="3">
    <source>
        <dbReference type="Pfam" id="PF00144"/>
    </source>
</evidence>
<dbReference type="Pfam" id="PF00144">
    <property type="entry name" value="Beta-lactamase"/>
    <property type="match status" value="1"/>
</dbReference>
<dbReference type="InterPro" id="IPR050789">
    <property type="entry name" value="Diverse_Enzym_Activities"/>
</dbReference>
<comment type="similarity">
    <text evidence="1">Belongs to the class-A beta-lactamase family.</text>
</comment>
<evidence type="ECO:0000313" key="4">
    <source>
        <dbReference type="EMBL" id="KAL1891940.1"/>
    </source>
</evidence>
<evidence type="ECO:0000256" key="1">
    <source>
        <dbReference type="ARBA" id="ARBA00009009"/>
    </source>
</evidence>
<dbReference type="SUPFAM" id="SSF56601">
    <property type="entry name" value="beta-lactamase/transpeptidase-like"/>
    <property type="match status" value="1"/>
</dbReference>
<feature type="domain" description="Beta-lactamase-related" evidence="3">
    <location>
        <begin position="16"/>
        <end position="398"/>
    </location>
</feature>
<reference evidence="4 5" key="1">
    <citation type="journal article" date="2024" name="IMA Fungus">
        <title>IMA Genome - F19 : A genome assembly and annotation guide to empower mycologists, including annotated draft genome sequences of Ceratocystis pirilliformis, Diaporthe australafricana, Fusarium ophioides, Paecilomyces lecythidis, and Sporothrix stenoceras.</title>
        <authorList>
            <person name="Aylward J."/>
            <person name="Wilson A.M."/>
            <person name="Visagie C.M."/>
            <person name="Spraker J."/>
            <person name="Barnes I."/>
            <person name="Buitendag C."/>
            <person name="Ceriani C."/>
            <person name="Del Mar Angel L."/>
            <person name="du Plessis D."/>
            <person name="Fuchs T."/>
            <person name="Gasser K."/>
            <person name="Kramer D."/>
            <person name="Li W."/>
            <person name="Munsamy K."/>
            <person name="Piso A."/>
            <person name="Price J.L."/>
            <person name="Sonnekus B."/>
            <person name="Thomas C."/>
            <person name="van der Nest A."/>
            <person name="van Dijk A."/>
            <person name="van Heerden A."/>
            <person name="van Vuuren N."/>
            <person name="Yilmaz N."/>
            <person name="Duong T.A."/>
            <person name="van der Merwe N.A."/>
            <person name="Wingfield M.J."/>
            <person name="Wingfield B.D."/>
        </authorList>
    </citation>
    <scope>NUCLEOTIDE SEQUENCE [LARGE SCALE GENOMIC DNA]</scope>
    <source>
        <strain evidence="4 5">CMW 5346</strain>
    </source>
</reference>
<evidence type="ECO:0000256" key="2">
    <source>
        <dbReference type="ARBA" id="ARBA00022801"/>
    </source>
</evidence>
<name>A0ABR3YU81_9PEZI</name>
<dbReference type="PANTHER" id="PTHR43283">
    <property type="entry name" value="BETA-LACTAMASE-RELATED"/>
    <property type="match status" value="1"/>
</dbReference>
<keyword evidence="5" id="KW-1185">Reference proteome</keyword>
<organism evidence="4 5">
    <name type="scientific">Sporothrix stenoceras</name>
    <dbReference type="NCBI Taxonomy" id="5173"/>
    <lineage>
        <taxon>Eukaryota</taxon>
        <taxon>Fungi</taxon>
        <taxon>Dikarya</taxon>
        <taxon>Ascomycota</taxon>
        <taxon>Pezizomycotina</taxon>
        <taxon>Sordariomycetes</taxon>
        <taxon>Sordariomycetidae</taxon>
        <taxon>Ophiostomatales</taxon>
        <taxon>Ophiostomataceae</taxon>
        <taxon>Sporothrix</taxon>
    </lineage>
</organism>
<dbReference type="InterPro" id="IPR001466">
    <property type="entry name" value="Beta-lactam-related"/>
</dbReference>
<proteinExistence type="inferred from homology"/>
<dbReference type="InterPro" id="IPR012338">
    <property type="entry name" value="Beta-lactam/transpept-like"/>
</dbReference>
<sequence length="417" mass="45638">MSELDEILARYTHPETGSIHGASFVAVDAQGNDLYRGAFGRTKVDPANPESKPLSLNTVTWIASQSKLTTSVAVMQAVEQGLVGLDDDVRKIVPALRDIQVLTGFDDDKNQPILEDLTGPLTLRQLISHTSGFAYDARHPLLIKYSKWAGRTAHMFDGSIAGQTHPLVFQPGTSWIYGPGLDWAGHVVEKLTGDTFDAFQQKNIWEPLGATKTTFFPTKRGITAGDLHELALRTPGKGTKQGLTAGASPWPMDCQDSLGGAGLYSTASDYIRLLKALVGGGSPILSAASLDEMFRPQVSAASDADMRTFINSTGPKNSKAWLWTDDDTKHWNDYMKVRSCLCGLVNSEDVVGKNDARRRSKGTVNWDGLPNLLWFVDRESGVAATFFTQIMPMDDAEARKLCTELEEALYRLVEKRA</sequence>
<evidence type="ECO:0000313" key="5">
    <source>
        <dbReference type="Proteomes" id="UP001583186"/>
    </source>
</evidence>
<keyword evidence="2" id="KW-0378">Hydrolase</keyword>
<gene>
    <name evidence="4" type="ORF">Sste5346_007284</name>
</gene>